<evidence type="ECO:0000256" key="9">
    <source>
        <dbReference type="ARBA" id="ARBA00042050"/>
    </source>
</evidence>
<evidence type="ECO:0000256" key="4">
    <source>
        <dbReference type="ARBA" id="ARBA00022679"/>
    </source>
</evidence>
<evidence type="ECO:0000256" key="3">
    <source>
        <dbReference type="ARBA" id="ARBA00022603"/>
    </source>
</evidence>
<keyword evidence="2" id="KW-0698">rRNA processing</keyword>
<evidence type="ECO:0000259" key="12">
    <source>
        <dbReference type="PROSITE" id="PS51686"/>
    </source>
</evidence>
<dbReference type="GO" id="GO:0005762">
    <property type="term" value="C:mitochondrial large ribosomal subunit"/>
    <property type="evidence" value="ECO:0007669"/>
    <property type="project" value="TreeGrafter"/>
</dbReference>
<evidence type="ECO:0000313" key="13">
    <source>
        <dbReference type="EMBL" id="KAK4542419.1"/>
    </source>
</evidence>
<comment type="subcellular location">
    <subcellularLocation>
        <location evidence="1">Mitochondrion</location>
    </subcellularLocation>
</comment>
<evidence type="ECO:0000256" key="5">
    <source>
        <dbReference type="ARBA" id="ARBA00022691"/>
    </source>
</evidence>
<dbReference type="Proteomes" id="UP001324427">
    <property type="component" value="Unassembled WGS sequence"/>
</dbReference>
<evidence type="ECO:0000313" key="14">
    <source>
        <dbReference type="Proteomes" id="UP001324427"/>
    </source>
</evidence>
<keyword evidence="8" id="KW-0496">Mitochondrion</keyword>
<keyword evidence="14" id="KW-1185">Reference proteome</keyword>
<dbReference type="PANTHER" id="PTHR22808">
    <property type="entry name" value="NCL1 YEAST -RELATED NOL1/NOP2/FMU SUN DOMAIN-CONTAINING"/>
    <property type="match status" value="1"/>
</dbReference>
<dbReference type="GO" id="GO:0003723">
    <property type="term" value="F:RNA binding"/>
    <property type="evidence" value="ECO:0007669"/>
    <property type="project" value="UniProtKB-UniRule"/>
</dbReference>
<dbReference type="PROSITE" id="PS51686">
    <property type="entry name" value="SAM_MT_RSMB_NOP"/>
    <property type="match status" value="1"/>
</dbReference>
<dbReference type="Pfam" id="PF01189">
    <property type="entry name" value="Methyltr_RsmB-F"/>
    <property type="match status" value="1"/>
</dbReference>
<evidence type="ECO:0000256" key="8">
    <source>
        <dbReference type="ARBA" id="ARBA00023128"/>
    </source>
</evidence>
<comment type="similarity">
    <text evidence="11">Belongs to the class I-like SAM-binding methyltransferase superfamily. RsmB/NOP family.</text>
</comment>
<dbReference type="InterPro" id="IPR049560">
    <property type="entry name" value="MeTrfase_RsmB-F_NOP2_cat"/>
</dbReference>
<keyword evidence="6 11" id="KW-0694">RNA-binding</keyword>
<dbReference type="PANTHER" id="PTHR22808:SF3">
    <property type="entry name" value="5-METHYLCYTOSINE RRNA METHYLTRANSFERASE NSUN4"/>
    <property type="match status" value="1"/>
</dbReference>
<keyword evidence="5 11" id="KW-0949">S-adenosyl-L-methionine</keyword>
<dbReference type="Gene3D" id="3.40.50.150">
    <property type="entry name" value="Vaccinia Virus protein VP39"/>
    <property type="match status" value="1"/>
</dbReference>
<dbReference type="InterPro" id="IPR029063">
    <property type="entry name" value="SAM-dependent_MTases_sf"/>
</dbReference>
<feature type="binding site" evidence="11">
    <location>
        <position position="229"/>
    </location>
    <ligand>
        <name>S-adenosyl-L-methionine</name>
        <dbReference type="ChEBI" id="CHEBI:59789"/>
    </ligand>
</feature>
<dbReference type="InterPro" id="IPR023267">
    <property type="entry name" value="RCMT"/>
</dbReference>
<feature type="binding site" evidence="11">
    <location>
        <position position="250"/>
    </location>
    <ligand>
        <name>S-adenosyl-L-methionine</name>
        <dbReference type="ChEBI" id="CHEBI:59789"/>
    </ligand>
</feature>
<reference evidence="13 14" key="1">
    <citation type="submission" date="2021-11" db="EMBL/GenBank/DDBJ databases">
        <title>Black yeast isolated from Biological Soil Crust.</title>
        <authorList>
            <person name="Kurbessoian T."/>
        </authorList>
    </citation>
    <scope>NUCLEOTIDE SEQUENCE [LARGE SCALE GENOMIC DNA]</scope>
    <source>
        <strain evidence="13 14">CCFEE 5522</strain>
    </source>
</reference>
<protein>
    <recommendedName>
        <fullName evidence="9">NOL1/NOP2/Sun domain family member 4</fullName>
    </recommendedName>
</protein>
<keyword evidence="4 11" id="KW-0808">Transferase</keyword>
<comment type="caution">
    <text evidence="13">The sequence shown here is derived from an EMBL/GenBank/DDBJ whole genome shotgun (WGS) entry which is preliminary data.</text>
</comment>
<feature type="binding site" evidence="11">
    <location>
        <position position="196"/>
    </location>
    <ligand>
        <name>S-adenosyl-L-methionine</name>
        <dbReference type="ChEBI" id="CHEBI:59789"/>
    </ligand>
</feature>
<accession>A0AAV9JBD5</accession>
<evidence type="ECO:0000256" key="2">
    <source>
        <dbReference type="ARBA" id="ARBA00022552"/>
    </source>
</evidence>
<gene>
    <name evidence="13" type="ORF">LTR36_006876</name>
</gene>
<feature type="domain" description="SAM-dependent MTase RsmB/NOP-type" evidence="12">
    <location>
        <begin position="46"/>
        <end position="391"/>
    </location>
</feature>
<keyword evidence="7" id="KW-0809">Transit peptide</keyword>
<organism evidence="13 14">
    <name type="scientific">Oleoguttula mirabilis</name>
    <dbReference type="NCBI Taxonomy" id="1507867"/>
    <lineage>
        <taxon>Eukaryota</taxon>
        <taxon>Fungi</taxon>
        <taxon>Dikarya</taxon>
        <taxon>Ascomycota</taxon>
        <taxon>Pezizomycotina</taxon>
        <taxon>Dothideomycetes</taxon>
        <taxon>Dothideomycetidae</taxon>
        <taxon>Mycosphaerellales</taxon>
        <taxon>Teratosphaeriaceae</taxon>
        <taxon>Oleoguttula</taxon>
    </lineage>
</organism>
<dbReference type="PRINTS" id="PR02008">
    <property type="entry name" value="RCMTFAMILY"/>
</dbReference>
<dbReference type="GO" id="GO:0008173">
    <property type="term" value="F:RNA methyltransferase activity"/>
    <property type="evidence" value="ECO:0007669"/>
    <property type="project" value="InterPro"/>
</dbReference>
<comment type="catalytic activity">
    <reaction evidence="10">
        <text>a cytidine in rRNA + S-adenosyl-L-methionine = a 5-methylcytidine in rRNA + S-adenosyl-L-homocysteine + H(+)</text>
        <dbReference type="Rhea" id="RHEA:61484"/>
        <dbReference type="Rhea" id="RHEA-COMP:15836"/>
        <dbReference type="Rhea" id="RHEA-COMP:15837"/>
        <dbReference type="ChEBI" id="CHEBI:15378"/>
        <dbReference type="ChEBI" id="CHEBI:57856"/>
        <dbReference type="ChEBI" id="CHEBI:59789"/>
        <dbReference type="ChEBI" id="CHEBI:74483"/>
        <dbReference type="ChEBI" id="CHEBI:82748"/>
    </reaction>
</comment>
<dbReference type="AlphaFoldDB" id="A0AAV9JBD5"/>
<dbReference type="InterPro" id="IPR001678">
    <property type="entry name" value="MeTrfase_RsmB-F_NOP2_dom"/>
</dbReference>
<evidence type="ECO:0000256" key="7">
    <source>
        <dbReference type="ARBA" id="ARBA00022946"/>
    </source>
</evidence>
<sequence length="394" mass="42576">MTKTTRNTAAAAEESFHKHYSAIWGAERWQDSLYPALAKPTRHAALINRYASPSDFWQAIAEANLDRDDLEQVHLPSLTPPSSGSLNGIICYARKTSPSELSVSTFPPPKPAAFSQLLTHWNLDAASALVAQLLDVRLGESVLDLCAAPGGKSIALAQSMFPAWHAEASSLGIDGDATGTRPQDRSVTSAVLRSNEADARRQKRLVENLQAYLPAQLIKQGSVQCLRVDGTSTIVNALLAPGGYDKVLVDAPCSSERHIIHAHLKASASGNTAPEMANWRTGSSKRLAQTQLSLMMTALKVVRVGGRVVYATCSIDMMENDGVIEKMVAQVEKERKKGAKWSVKLGFGEGTNADGLLEQWAEKTKHGWIVLPDHPGDGKWGPLYFAVVTKTDGT</sequence>
<dbReference type="SUPFAM" id="SSF53335">
    <property type="entry name" value="S-adenosyl-L-methionine-dependent methyltransferases"/>
    <property type="match status" value="1"/>
</dbReference>
<feature type="active site" description="Nucleophile" evidence="11">
    <location>
        <position position="313"/>
    </location>
</feature>
<evidence type="ECO:0000256" key="10">
    <source>
        <dbReference type="ARBA" id="ARBA00049302"/>
    </source>
</evidence>
<evidence type="ECO:0000256" key="11">
    <source>
        <dbReference type="PROSITE-ProRule" id="PRU01023"/>
    </source>
</evidence>
<keyword evidence="3 11" id="KW-0489">Methyltransferase</keyword>
<name>A0AAV9JBD5_9PEZI</name>
<proteinExistence type="inferred from homology"/>
<feature type="binding site" evidence="11">
    <location>
        <begin position="146"/>
        <end position="152"/>
    </location>
    <ligand>
        <name>S-adenosyl-L-methionine</name>
        <dbReference type="ChEBI" id="CHEBI:59789"/>
    </ligand>
</feature>
<evidence type="ECO:0000256" key="1">
    <source>
        <dbReference type="ARBA" id="ARBA00004173"/>
    </source>
</evidence>
<dbReference type="EMBL" id="JAVFHQ010000042">
    <property type="protein sequence ID" value="KAK4542419.1"/>
    <property type="molecule type" value="Genomic_DNA"/>
</dbReference>
<dbReference type="GO" id="GO:0031167">
    <property type="term" value="P:rRNA methylation"/>
    <property type="evidence" value="ECO:0007669"/>
    <property type="project" value="TreeGrafter"/>
</dbReference>
<evidence type="ECO:0000256" key="6">
    <source>
        <dbReference type="ARBA" id="ARBA00022884"/>
    </source>
</evidence>